<reference evidence="2" key="1">
    <citation type="journal article" date="2021" name="Nat. Commun.">
        <title>Genetic determinants of endophytism in the Arabidopsis root mycobiome.</title>
        <authorList>
            <person name="Mesny F."/>
            <person name="Miyauchi S."/>
            <person name="Thiergart T."/>
            <person name="Pickel B."/>
            <person name="Atanasova L."/>
            <person name="Karlsson M."/>
            <person name="Huettel B."/>
            <person name="Barry K.W."/>
            <person name="Haridas S."/>
            <person name="Chen C."/>
            <person name="Bauer D."/>
            <person name="Andreopoulos W."/>
            <person name="Pangilinan J."/>
            <person name="LaButti K."/>
            <person name="Riley R."/>
            <person name="Lipzen A."/>
            <person name="Clum A."/>
            <person name="Drula E."/>
            <person name="Henrissat B."/>
            <person name="Kohler A."/>
            <person name="Grigoriev I.V."/>
            <person name="Martin F.M."/>
            <person name="Hacquard S."/>
        </authorList>
    </citation>
    <scope>NUCLEOTIDE SEQUENCE</scope>
    <source>
        <strain evidence="2">MPI-CAGE-CH-0235</strain>
    </source>
</reference>
<proteinExistence type="predicted"/>
<dbReference type="InterPro" id="IPR001357">
    <property type="entry name" value="BRCT_dom"/>
</dbReference>
<protein>
    <recommendedName>
        <fullName evidence="1">BRCT domain-containing protein</fullName>
    </recommendedName>
</protein>
<evidence type="ECO:0000259" key="1">
    <source>
        <dbReference type="PROSITE" id="PS50172"/>
    </source>
</evidence>
<dbReference type="SUPFAM" id="SSF52113">
    <property type="entry name" value="BRCT domain"/>
    <property type="match status" value="1"/>
</dbReference>
<dbReference type="CDD" id="cd00027">
    <property type="entry name" value="BRCT"/>
    <property type="match status" value="1"/>
</dbReference>
<dbReference type="Gene3D" id="3.40.50.10190">
    <property type="entry name" value="BRCT domain"/>
    <property type="match status" value="1"/>
</dbReference>
<sequence length="261" mass="30952">MPRQIFKDRVIAAAGPLPGLLTVENLKRWTEIRKGRFSGDFGEDVTHLLCTREQFSKKVPRVREALKRGKRLHILHHDWFEFSTVGEKRQPERDYSMRAQLAKENAARREAMRKEKGRRDGEKFVNTNLFHIYHDRDFFPYQIDITRDDEEKGELGQRYTLCLWESDAKPHLYWFTAKFLKRKGDSQPSYYRPSAHSRKWRAEMDLFTEFFKIKTGVDWEDRVTLEKTLPASFFQYAPPGGSLLGVVFEETMILVEKRMRA</sequence>
<comment type="caution">
    <text evidence="2">The sequence shown here is derived from an EMBL/GenBank/DDBJ whole genome shotgun (WGS) entry which is preliminary data.</text>
</comment>
<feature type="domain" description="BRCT" evidence="1">
    <location>
        <begin position="1"/>
        <end position="97"/>
    </location>
</feature>
<name>A0A8K0T5B9_9HYPO</name>
<dbReference type="Proteomes" id="UP000813444">
    <property type="component" value="Unassembled WGS sequence"/>
</dbReference>
<organism evidence="2 3">
    <name type="scientific">Stachybotrys elegans</name>
    <dbReference type="NCBI Taxonomy" id="80388"/>
    <lineage>
        <taxon>Eukaryota</taxon>
        <taxon>Fungi</taxon>
        <taxon>Dikarya</taxon>
        <taxon>Ascomycota</taxon>
        <taxon>Pezizomycotina</taxon>
        <taxon>Sordariomycetes</taxon>
        <taxon>Hypocreomycetidae</taxon>
        <taxon>Hypocreales</taxon>
        <taxon>Stachybotryaceae</taxon>
        <taxon>Stachybotrys</taxon>
    </lineage>
</organism>
<dbReference type="InterPro" id="IPR036420">
    <property type="entry name" value="BRCT_dom_sf"/>
</dbReference>
<evidence type="ECO:0000313" key="3">
    <source>
        <dbReference type="Proteomes" id="UP000813444"/>
    </source>
</evidence>
<gene>
    <name evidence="2" type="ORF">B0I35DRAFT_508625</name>
</gene>
<dbReference type="EMBL" id="JAGPNK010000002">
    <property type="protein sequence ID" value="KAH7326412.1"/>
    <property type="molecule type" value="Genomic_DNA"/>
</dbReference>
<dbReference type="PROSITE" id="PS50172">
    <property type="entry name" value="BRCT"/>
    <property type="match status" value="1"/>
</dbReference>
<dbReference type="OrthoDB" id="342264at2759"/>
<keyword evidence="3" id="KW-1185">Reference proteome</keyword>
<dbReference type="AlphaFoldDB" id="A0A8K0T5B9"/>
<accession>A0A8K0T5B9</accession>
<evidence type="ECO:0000313" key="2">
    <source>
        <dbReference type="EMBL" id="KAH7326412.1"/>
    </source>
</evidence>